<dbReference type="Gene3D" id="1.10.760.10">
    <property type="entry name" value="Cytochrome c-like domain"/>
    <property type="match status" value="1"/>
</dbReference>
<evidence type="ECO:0008006" key="4">
    <source>
        <dbReference type="Google" id="ProtNLM"/>
    </source>
</evidence>
<dbReference type="EMBL" id="NXID01000035">
    <property type="protein sequence ID" value="RXK15185.1"/>
    <property type="molecule type" value="Genomic_DNA"/>
</dbReference>
<sequence length="184" mass="20699">MRNLVKKSIAILALLGIFAQVNAQDSFIYQDTILKGEDGKSAKVYVGVPLLIVKDLGKEVKVSIKGYIFGDEVYNTKTKDLLIAKIDNGFKVNKKDEQVELIGTLSKELVSADLGDIWSEHEEFYFEMCTQCHAGPEVNHHTMMEWEAIFGTMKGFAKLDEEEASYLLRYLKSNSSDGLVKTKH</sequence>
<accession>A0AAX2AEX3</accession>
<dbReference type="GO" id="GO:0020037">
    <property type="term" value="F:heme binding"/>
    <property type="evidence" value="ECO:0007669"/>
    <property type="project" value="InterPro"/>
</dbReference>
<evidence type="ECO:0000256" key="1">
    <source>
        <dbReference type="SAM" id="SignalP"/>
    </source>
</evidence>
<dbReference type="Proteomes" id="UP000290092">
    <property type="component" value="Unassembled WGS sequence"/>
</dbReference>
<dbReference type="InterPro" id="IPR036909">
    <property type="entry name" value="Cyt_c-like_dom_sf"/>
</dbReference>
<evidence type="ECO:0000313" key="2">
    <source>
        <dbReference type="EMBL" id="RXK15185.1"/>
    </source>
</evidence>
<dbReference type="KEGG" id="amyt:AMYT_1930"/>
<name>A0AAX2AEX3_9BACT</name>
<feature type="signal peptide" evidence="1">
    <location>
        <begin position="1"/>
        <end position="23"/>
    </location>
</feature>
<keyword evidence="1" id="KW-0732">Signal</keyword>
<feature type="chain" id="PRO_5043701830" description="Molybdopterin-containing oxidoreductase I, DMSO/TMAO/BSO reductase family, monoheme c-type cytochrome" evidence="1">
    <location>
        <begin position="24"/>
        <end position="184"/>
    </location>
</feature>
<dbReference type="AlphaFoldDB" id="A0AAX2AEX3"/>
<organism evidence="2 3">
    <name type="scientific">Malaciobacter mytili LMG 24559</name>
    <dbReference type="NCBI Taxonomy" id="1032238"/>
    <lineage>
        <taxon>Bacteria</taxon>
        <taxon>Pseudomonadati</taxon>
        <taxon>Campylobacterota</taxon>
        <taxon>Epsilonproteobacteria</taxon>
        <taxon>Campylobacterales</taxon>
        <taxon>Arcobacteraceae</taxon>
        <taxon>Malaciobacter</taxon>
    </lineage>
</organism>
<gene>
    <name evidence="2" type="ORF">CP985_09840</name>
</gene>
<dbReference type="SUPFAM" id="SSF46626">
    <property type="entry name" value="Cytochrome c"/>
    <property type="match status" value="1"/>
</dbReference>
<keyword evidence="3" id="KW-1185">Reference proteome</keyword>
<comment type="caution">
    <text evidence="2">The sequence shown here is derived from an EMBL/GenBank/DDBJ whole genome shotgun (WGS) entry which is preliminary data.</text>
</comment>
<protein>
    <recommendedName>
        <fullName evidence="4">Molybdopterin-containing oxidoreductase I, DMSO/TMAO/BSO reductase family, monoheme c-type cytochrome</fullName>
    </recommendedName>
</protein>
<reference evidence="2 3" key="1">
    <citation type="submission" date="2017-09" db="EMBL/GenBank/DDBJ databases">
        <title>Genomics of the genus Arcobacter.</title>
        <authorList>
            <person name="Perez-Cataluna A."/>
            <person name="Figueras M.J."/>
            <person name="Salas-Masso N."/>
        </authorList>
    </citation>
    <scope>NUCLEOTIDE SEQUENCE [LARGE SCALE GENOMIC DNA]</scope>
    <source>
        <strain evidence="2 3">CECT 7386</strain>
    </source>
</reference>
<proteinExistence type="predicted"/>
<evidence type="ECO:0000313" key="3">
    <source>
        <dbReference type="Proteomes" id="UP000290092"/>
    </source>
</evidence>
<dbReference type="GO" id="GO:0009055">
    <property type="term" value="F:electron transfer activity"/>
    <property type="evidence" value="ECO:0007669"/>
    <property type="project" value="InterPro"/>
</dbReference>
<dbReference type="RefSeq" id="WP_114842338.1">
    <property type="nucleotide sequence ID" value="NZ_CP031219.1"/>
</dbReference>